<dbReference type="STRING" id="1274631.LMTR13_07670"/>
<proteinExistence type="predicted"/>
<dbReference type="AlphaFoldDB" id="A0A1B1UBE4"/>
<organism evidence="2 3">
    <name type="scientific">Bradyrhizobium icense</name>
    <dbReference type="NCBI Taxonomy" id="1274631"/>
    <lineage>
        <taxon>Bacteria</taxon>
        <taxon>Pseudomonadati</taxon>
        <taxon>Pseudomonadota</taxon>
        <taxon>Alphaproteobacteria</taxon>
        <taxon>Hyphomicrobiales</taxon>
        <taxon>Nitrobacteraceae</taxon>
        <taxon>Bradyrhizobium</taxon>
    </lineage>
</organism>
<feature type="compositionally biased region" description="Acidic residues" evidence="1">
    <location>
        <begin position="100"/>
        <end position="119"/>
    </location>
</feature>
<dbReference type="Proteomes" id="UP000092839">
    <property type="component" value="Chromosome"/>
</dbReference>
<gene>
    <name evidence="2" type="ORF">LMTR13_07670</name>
</gene>
<feature type="compositionally biased region" description="Basic and acidic residues" evidence="1">
    <location>
        <begin position="124"/>
        <end position="136"/>
    </location>
</feature>
<dbReference type="OrthoDB" id="9971312at2"/>
<feature type="region of interest" description="Disordered" evidence="1">
    <location>
        <begin position="97"/>
        <end position="136"/>
    </location>
</feature>
<evidence type="ECO:0000313" key="2">
    <source>
        <dbReference type="EMBL" id="ANW00079.1"/>
    </source>
</evidence>
<dbReference type="EMBL" id="CP016428">
    <property type="protein sequence ID" value="ANW00079.1"/>
    <property type="molecule type" value="Genomic_DNA"/>
</dbReference>
<dbReference type="RefSeq" id="WP_065727365.1">
    <property type="nucleotide sequence ID" value="NZ_CP016428.1"/>
</dbReference>
<name>A0A1B1UBE4_9BRAD</name>
<evidence type="ECO:0000313" key="3">
    <source>
        <dbReference type="Proteomes" id="UP000092839"/>
    </source>
</evidence>
<sequence>MGEIIPESWATSSGISTLKQFLAQEYAISADYQWHSIRRIIEATALKDDLRARSRWTRALEFAWNEEVEPDELVWYLQQNGGLSGCARKAARGLPRYYSEEEDENDDEPEDGDEEEDCEINPPRWEKEEWRKFRRP</sequence>
<keyword evidence="3" id="KW-1185">Reference proteome</keyword>
<protein>
    <submittedName>
        <fullName evidence="2">Uncharacterized protein</fullName>
    </submittedName>
</protein>
<reference evidence="2 3" key="1">
    <citation type="submission" date="2016-07" db="EMBL/GenBank/DDBJ databases">
        <title>Complete genome sequence of Bradyrhizobium icense LMTR 13T, a potential inoculant strain isolated from lima bean (Phaseolus lunatus) in Peru.</title>
        <authorList>
            <person name="Ormeno-Orrillo E."/>
            <person name="Duran D."/>
            <person name="Rogel M.A."/>
            <person name="Rey L."/>
            <person name="Imperial J."/>
            <person name="Ruiz-Argueso T."/>
            <person name="Martinez-Romero E."/>
        </authorList>
    </citation>
    <scope>NUCLEOTIDE SEQUENCE [LARGE SCALE GENOMIC DNA]</scope>
    <source>
        <strain evidence="2 3">LMTR 13</strain>
    </source>
</reference>
<accession>A0A1B1UBE4</accession>
<evidence type="ECO:0000256" key="1">
    <source>
        <dbReference type="SAM" id="MobiDB-lite"/>
    </source>
</evidence>
<dbReference type="KEGG" id="bic:LMTR13_07670"/>